<protein>
    <recommendedName>
        <fullName evidence="5">Peptidyl-tRNA hydrolase</fullName>
    </recommendedName>
</protein>
<gene>
    <name evidence="3" type="ORF">F5Z01DRAFT_671311</name>
</gene>
<dbReference type="OrthoDB" id="1733656at2759"/>
<dbReference type="GeneID" id="70295592"/>
<evidence type="ECO:0000256" key="1">
    <source>
        <dbReference type="SAM" id="Phobius"/>
    </source>
</evidence>
<keyword evidence="4" id="KW-1185">Reference proteome</keyword>
<evidence type="ECO:0000256" key="2">
    <source>
        <dbReference type="SAM" id="SignalP"/>
    </source>
</evidence>
<name>A0A9P7ZTW5_9HYPO</name>
<organism evidence="3 4">
    <name type="scientific">Emericellopsis atlantica</name>
    <dbReference type="NCBI Taxonomy" id="2614577"/>
    <lineage>
        <taxon>Eukaryota</taxon>
        <taxon>Fungi</taxon>
        <taxon>Dikarya</taxon>
        <taxon>Ascomycota</taxon>
        <taxon>Pezizomycotina</taxon>
        <taxon>Sordariomycetes</taxon>
        <taxon>Hypocreomycetidae</taxon>
        <taxon>Hypocreales</taxon>
        <taxon>Bionectriaceae</taxon>
        <taxon>Emericellopsis</taxon>
    </lineage>
</organism>
<dbReference type="AlphaFoldDB" id="A0A9P7ZTW5"/>
<evidence type="ECO:0000313" key="3">
    <source>
        <dbReference type="EMBL" id="KAG9257722.1"/>
    </source>
</evidence>
<dbReference type="RefSeq" id="XP_046121646.1">
    <property type="nucleotide sequence ID" value="XM_046264689.1"/>
</dbReference>
<keyword evidence="2" id="KW-0732">Signal</keyword>
<accession>A0A9P7ZTW5</accession>
<dbReference type="Proteomes" id="UP000887229">
    <property type="component" value="Unassembled WGS sequence"/>
</dbReference>
<feature type="signal peptide" evidence="2">
    <location>
        <begin position="1"/>
        <end position="16"/>
    </location>
</feature>
<comment type="caution">
    <text evidence="3">The sequence shown here is derived from an EMBL/GenBank/DDBJ whole genome shotgun (WGS) entry which is preliminary data.</text>
</comment>
<feature type="transmembrane region" description="Helical" evidence="1">
    <location>
        <begin position="209"/>
        <end position="231"/>
    </location>
</feature>
<reference evidence="3" key="1">
    <citation type="journal article" date="2021" name="IMA Fungus">
        <title>Genomic characterization of three marine fungi, including Emericellopsis atlantica sp. nov. with signatures of a generalist lifestyle and marine biomass degradation.</title>
        <authorList>
            <person name="Hagestad O.C."/>
            <person name="Hou L."/>
            <person name="Andersen J.H."/>
            <person name="Hansen E.H."/>
            <person name="Altermark B."/>
            <person name="Li C."/>
            <person name="Kuhnert E."/>
            <person name="Cox R.J."/>
            <person name="Crous P.W."/>
            <person name="Spatafora J.W."/>
            <person name="Lail K."/>
            <person name="Amirebrahimi M."/>
            <person name="Lipzen A."/>
            <person name="Pangilinan J."/>
            <person name="Andreopoulos W."/>
            <person name="Hayes R.D."/>
            <person name="Ng V."/>
            <person name="Grigoriev I.V."/>
            <person name="Jackson S.A."/>
            <person name="Sutton T.D.S."/>
            <person name="Dobson A.D.W."/>
            <person name="Rama T."/>
        </authorList>
    </citation>
    <scope>NUCLEOTIDE SEQUENCE</scope>
    <source>
        <strain evidence="3">TS7</strain>
    </source>
</reference>
<keyword evidence="1" id="KW-0812">Transmembrane</keyword>
<evidence type="ECO:0008006" key="5">
    <source>
        <dbReference type="Google" id="ProtNLM"/>
    </source>
</evidence>
<feature type="chain" id="PRO_5040362947" description="Peptidyl-tRNA hydrolase" evidence="2">
    <location>
        <begin position="17"/>
        <end position="256"/>
    </location>
</feature>
<proteinExistence type="predicted"/>
<dbReference type="EMBL" id="MU251245">
    <property type="protein sequence ID" value="KAG9257722.1"/>
    <property type="molecule type" value="Genomic_DNA"/>
</dbReference>
<keyword evidence="1" id="KW-0472">Membrane</keyword>
<keyword evidence="1" id="KW-1133">Transmembrane helix</keyword>
<sequence>MRFTTLVAALPALASAQQDTFGQYQAQFQNFLGNFGSYIPNPGRHDPVAAAEAKAGAMKLNILTLDNWKQTLYEPVKEGQTEPEEWWILTTGNNKTCFGHCDRVEQAFNETAAKFALQTNAPHMGMLNCDDQPILCNVWSAGVGWLWSFQMLPEPAPIEIYKKRLNLTTVTSDDLVALQGKHKTEFKLEESFWHPFNGKAAELGLSVPLAYLLWGFNLLPSWAFMLIISFFSRSMMWVLVPGPRRNEAGNNNNNSG</sequence>
<evidence type="ECO:0000313" key="4">
    <source>
        <dbReference type="Proteomes" id="UP000887229"/>
    </source>
</evidence>